<protein>
    <submittedName>
        <fullName evidence="6">Bacteriohemerythrin</fullName>
    </submittedName>
</protein>
<dbReference type="NCBIfam" id="NF033749">
    <property type="entry name" value="bact_hemeryth"/>
    <property type="match status" value="1"/>
</dbReference>
<accession>A0ABN1EU61</accession>
<dbReference type="RefSeq" id="WP_166935754.1">
    <property type="nucleotide sequence ID" value="NZ_BAAADD010000006.1"/>
</dbReference>
<evidence type="ECO:0000259" key="5">
    <source>
        <dbReference type="Pfam" id="PF01814"/>
    </source>
</evidence>
<keyword evidence="7" id="KW-1185">Reference proteome</keyword>
<keyword evidence="2" id="KW-0561">Oxygen transport</keyword>
<keyword evidence="4" id="KW-0408">Iron</keyword>
<evidence type="ECO:0000256" key="2">
    <source>
        <dbReference type="ARBA" id="ARBA00022621"/>
    </source>
</evidence>
<evidence type="ECO:0000313" key="7">
    <source>
        <dbReference type="Proteomes" id="UP001499951"/>
    </source>
</evidence>
<name>A0ABN1EU61_9PROT</name>
<dbReference type="InterPro" id="IPR016131">
    <property type="entry name" value="Haemerythrin_Fe_BS"/>
</dbReference>
<dbReference type="PROSITE" id="PS00550">
    <property type="entry name" value="HEMERYTHRINS"/>
    <property type="match status" value="1"/>
</dbReference>
<comment type="caution">
    <text evidence="6">The sequence shown here is derived from an EMBL/GenBank/DDBJ whole genome shotgun (WGS) entry which is preliminary data.</text>
</comment>
<keyword evidence="2" id="KW-0813">Transport</keyword>
<dbReference type="Pfam" id="PF01814">
    <property type="entry name" value="Hemerythrin"/>
    <property type="match status" value="1"/>
</dbReference>
<dbReference type="SUPFAM" id="SSF47188">
    <property type="entry name" value="Hemerythrin-like"/>
    <property type="match status" value="1"/>
</dbReference>
<evidence type="ECO:0000256" key="4">
    <source>
        <dbReference type="ARBA" id="ARBA00023004"/>
    </source>
</evidence>
<dbReference type="PANTHER" id="PTHR37164">
    <property type="entry name" value="BACTERIOHEMERYTHRIN"/>
    <property type="match status" value="1"/>
</dbReference>
<dbReference type="NCBIfam" id="TIGR02481">
    <property type="entry name" value="hemeryth_dom"/>
    <property type="match status" value="1"/>
</dbReference>
<comment type="similarity">
    <text evidence="1">Belongs to the hemerythrin family.</text>
</comment>
<dbReference type="Proteomes" id="UP001499951">
    <property type="component" value="Unassembled WGS sequence"/>
</dbReference>
<organism evidence="6 7">
    <name type="scientific">Rhizomicrobium electricum</name>
    <dbReference type="NCBI Taxonomy" id="480070"/>
    <lineage>
        <taxon>Bacteria</taxon>
        <taxon>Pseudomonadati</taxon>
        <taxon>Pseudomonadota</taxon>
        <taxon>Alphaproteobacteria</taxon>
        <taxon>Micropepsales</taxon>
        <taxon>Micropepsaceae</taxon>
        <taxon>Rhizomicrobium</taxon>
    </lineage>
</organism>
<evidence type="ECO:0000256" key="1">
    <source>
        <dbReference type="ARBA" id="ARBA00010587"/>
    </source>
</evidence>
<feature type="domain" description="Hemerythrin-like" evidence="5">
    <location>
        <begin position="13"/>
        <end position="126"/>
    </location>
</feature>
<dbReference type="InterPro" id="IPR035938">
    <property type="entry name" value="Hemerythrin-like_sf"/>
</dbReference>
<dbReference type="PANTHER" id="PTHR37164:SF1">
    <property type="entry name" value="BACTERIOHEMERYTHRIN"/>
    <property type="match status" value="1"/>
</dbReference>
<reference evidence="6 7" key="1">
    <citation type="journal article" date="2019" name="Int. J. Syst. Evol. Microbiol.">
        <title>The Global Catalogue of Microorganisms (GCM) 10K type strain sequencing project: providing services to taxonomists for standard genome sequencing and annotation.</title>
        <authorList>
            <consortium name="The Broad Institute Genomics Platform"/>
            <consortium name="The Broad Institute Genome Sequencing Center for Infectious Disease"/>
            <person name="Wu L."/>
            <person name="Ma J."/>
        </authorList>
    </citation>
    <scope>NUCLEOTIDE SEQUENCE [LARGE SCALE GENOMIC DNA]</scope>
    <source>
        <strain evidence="6 7">JCM 15089</strain>
    </source>
</reference>
<evidence type="ECO:0000256" key="3">
    <source>
        <dbReference type="ARBA" id="ARBA00022723"/>
    </source>
</evidence>
<keyword evidence="3" id="KW-0479">Metal-binding</keyword>
<dbReference type="EMBL" id="BAAADD010000006">
    <property type="protein sequence ID" value="GAA0574630.1"/>
    <property type="molecule type" value="Genomic_DNA"/>
</dbReference>
<dbReference type="CDD" id="cd12107">
    <property type="entry name" value="Hemerythrin"/>
    <property type="match status" value="1"/>
</dbReference>
<evidence type="ECO:0000313" key="6">
    <source>
        <dbReference type="EMBL" id="GAA0574630.1"/>
    </source>
</evidence>
<dbReference type="Gene3D" id="1.20.120.50">
    <property type="entry name" value="Hemerythrin-like"/>
    <property type="match status" value="1"/>
</dbReference>
<gene>
    <name evidence="6" type="ORF">GCM10008942_24230</name>
</gene>
<dbReference type="InterPro" id="IPR012827">
    <property type="entry name" value="Hemerythrin_metal-bd"/>
</dbReference>
<proteinExistence type="inferred from homology"/>
<dbReference type="InterPro" id="IPR012312">
    <property type="entry name" value="Hemerythrin-like"/>
</dbReference>
<sequence length="136" mass="16039">MPLIEWSSQYSVGVEMFDDEHKKLIAIINGLHDSFEHGVDRSVAQRALDELVDYTVRHFGHEEELFDKFDYPDKAAHRIAHEELRQQVLEYRDTLLAKGGIEMSLELITFLRYWLLGHIMAEDKKYCQFLRSKGLR</sequence>
<dbReference type="InterPro" id="IPR050669">
    <property type="entry name" value="Hemerythrin"/>
</dbReference>